<keyword evidence="3" id="KW-1185">Reference proteome</keyword>
<gene>
    <name evidence="2" type="ORF">chiPu_0027237</name>
</gene>
<feature type="non-terminal residue" evidence="2">
    <location>
        <position position="50"/>
    </location>
</feature>
<protein>
    <submittedName>
        <fullName evidence="2">Uncharacterized protein</fullName>
    </submittedName>
</protein>
<name>A0A401TKF9_CHIPU</name>
<dbReference type="EMBL" id="BEZZ01098469">
    <property type="protein sequence ID" value="GCC43114.1"/>
    <property type="molecule type" value="Genomic_DNA"/>
</dbReference>
<sequence length="50" mass="5299">MAVPGLANEREEFNLSGHDGCGQADGGGREGAWDPGILCRSPSRREQGRT</sequence>
<accession>A0A401TKF9</accession>
<proteinExistence type="predicted"/>
<evidence type="ECO:0000256" key="1">
    <source>
        <dbReference type="SAM" id="MobiDB-lite"/>
    </source>
</evidence>
<comment type="caution">
    <text evidence="2">The sequence shown here is derived from an EMBL/GenBank/DDBJ whole genome shotgun (WGS) entry which is preliminary data.</text>
</comment>
<evidence type="ECO:0000313" key="3">
    <source>
        <dbReference type="Proteomes" id="UP000287033"/>
    </source>
</evidence>
<feature type="region of interest" description="Disordered" evidence="1">
    <location>
        <begin position="1"/>
        <end position="50"/>
    </location>
</feature>
<evidence type="ECO:0000313" key="2">
    <source>
        <dbReference type="EMBL" id="GCC43114.1"/>
    </source>
</evidence>
<reference evidence="2 3" key="1">
    <citation type="journal article" date="2018" name="Nat. Ecol. Evol.">
        <title>Shark genomes provide insights into elasmobranch evolution and the origin of vertebrates.</title>
        <authorList>
            <person name="Hara Y"/>
            <person name="Yamaguchi K"/>
            <person name="Onimaru K"/>
            <person name="Kadota M"/>
            <person name="Koyanagi M"/>
            <person name="Keeley SD"/>
            <person name="Tatsumi K"/>
            <person name="Tanaka K"/>
            <person name="Motone F"/>
            <person name="Kageyama Y"/>
            <person name="Nozu R"/>
            <person name="Adachi N"/>
            <person name="Nishimura O"/>
            <person name="Nakagawa R"/>
            <person name="Tanegashima C"/>
            <person name="Kiyatake I"/>
            <person name="Matsumoto R"/>
            <person name="Murakumo K"/>
            <person name="Nishida K"/>
            <person name="Terakita A"/>
            <person name="Kuratani S"/>
            <person name="Sato K"/>
            <person name="Hyodo S Kuraku.S."/>
        </authorList>
    </citation>
    <scope>NUCLEOTIDE SEQUENCE [LARGE SCALE GENOMIC DNA]</scope>
</reference>
<dbReference type="Proteomes" id="UP000287033">
    <property type="component" value="Unassembled WGS sequence"/>
</dbReference>
<organism evidence="2 3">
    <name type="scientific">Chiloscyllium punctatum</name>
    <name type="common">Brownbanded bambooshark</name>
    <name type="synonym">Hemiscyllium punctatum</name>
    <dbReference type="NCBI Taxonomy" id="137246"/>
    <lineage>
        <taxon>Eukaryota</taxon>
        <taxon>Metazoa</taxon>
        <taxon>Chordata</taxon>
        <taxon>Craniata</taxon>
        <taxon>Vertebrata</taxon>
        <taxon>Chondrichthyes</taxon>
        <taxon>Elasmobranchii</taxon>
        <taxon>Galeomorphii</taxon>
        <taxon>Galeoidea</taxon>
        <taxon>Orectolobiformes</taxon>
        <taxon>Hemiscylliidae</taxon>
        <taxon>Chiloscyllium</taxon>
    </lineage>
</organism>
<dbReference type="AlphaFoldDB" id="A0A401TKF9"/>